<organism evidence="1">
    <name type="scientific">Physcomitrium patens</name>
    <name type="common">Spreading-leaved earth moss</name>
    <name type="synonym">Physcomitrella patens</name>
    <dbReference type="NCBI Taxonomy" id="3218"/>
    <lineage>
        <taxon>Eukaryota</taxon>
        <taxon>Viridiplantae</taxon>
        <taxon>Streptophyta</taxon>
        <taxon>Embryophyta</taxon>
        <taxon>Bryophyta</taxon>
        <taxon>Bryophytina</taxon>
        <taxon>Bryopsida</taxon>
        <taxon>Funariidae</taxon>
        <taxon>Funariales</taxon>
        <taxon>Funariaceae</taxon>
        <taxon>Physcomitrium</taxon>
    </lineage>
</organism>
<dbReference type="STRING" id="3218.A0A2K1LB10"/>
<evidence type="ECO:0000313" key="1">
    <source>
        <dbReference type="EMBL" id="PNR63207.1"/>
    </source>
</evidence>
<reference evidence="1 3" key="2">
    <citation type="journal article" date="2018" name="Plant J.">
        <title>The Physcomitrella patens chromosome-scale assembly reveals moss genome structure and evolution.</title>
        <authorList>
            <person name="Lang D."/>
            <person name="Ullrich K.K."/>
            <person name="Murat F."/>
            <person name="Fuchs J."/>
            <person name="Jenkins J."/>
            <person name="Haas F.B."/>
            <person name="Piednoel M."/>
            <person name="Gundlach H."/>
            <person name="Van Bel M."/>
            <person name="Meyberg R."/>
            <person name="Vives C."/>
            <person name="Morata J."/>
            <person name="Symeonidi A."/>
            <person name="Hiss M."/>
            <person name="Muchero W."/>
            <person name="Kamisugi Y."/>
            <person name="Saleh O."/>
            <person name="Blanc G."/>
            <person name="Decker E.L."/>
            <person name="van Gessel N."/>
            <person name="Grimwood J."/>
            <person name="Hayes R.D."/>
            <person name="Graham S.W."/>
            <person name="Gunter L.E."/>
            <person name="McDaniel S.F."/>
            <person name="Hoernstein S.N.W."/>
            <person name="Larsson A."/>
            <person name="Li F.W."/>
            <person name="Perroud P.F."/>
            <person name="Phillips J."/>
            <person name="Ranjan P."/>
            <person name="Rokshar D.S."/>
            <person name="Rothfels C.J."/>
            <person name="Schneider L."/>
            <person name="Shu S."/>
            <person name="Stevenson D.W."/>
            <person name="Thummler F."/>
            <person name="Tillich M."/>
            <person name="Villarreal Aguilar J.C."/>
            <person name="Widiez T."/>
            <person name="Wong G.K."/>
            <person name="Wymore A."/>
            <person name="Zhang Y."/>
            <person name="Zimmer A.D."/>
            <person name="Quatrano R.S."/>
            <person name="Mayer K.F.X."/>
            <person name="Goodstein D."/>
            <person name="Casacuberta J.M."/>
            <person name="Vandepoele K."/>
            <person name="Reski R."/>
            <person name="Cuming A.C."/>
            <person name="Tuskan G.A."/>
            <person name="Maumus F."/>
            <person name="Salse J."/>
            <person name="Schmutz J."/>
            <person name="Rensing S.A."/>
        </authorList>
    </citation>
    <scope>NUCLEOTIDE SEQUENCE [LARGE SCALE GENOMIC DNA]</scope>
    <source>
        <strain evidence="2 3">cv. Gransden 2004</strain>
    </source>
</reference>
<reference evidence="1 3" key="1">
    <citation type="journal article" date="2008" name="Science">
        <title>The Physcomitrella genome reveals evolutionary insights into the conquest of land by plants.</title>
        <authorList>
            <person name="Rensing S."/>
            <person name="Lang D."/>
            <person name="Zimmer A."/>
            <person name="Terry A."/>
            <person name="Salamov A."/>
            <person name="Shapiro H."/>
            <person name="Nishiyama T."/>
            <person name="Perroud P.-F."/>
            <person name="Lindquist E."/>
            <person name="Kamisugi Y."/>
            <person name="Tanahashi T."/>
            <person name="Sakakibara K."/>
            <person name="Fujita T."/>
            <person name="Oishi K."/>
            <person name="Shin-I T."/>
            <person name="Kuroki Y."/>
            <person name="Toyoda A."/>
            <person name="Suzuki Y."/>
            <person name="Hashimoto A."/>
            <person name="Yamaguchi K."/>
            <person name="Sugano A."/>
            <person name="Kohara Y."/>
            <person name="Fujiyama A."/>
            <person name="Anterola A."/>
            <person name="Aoki S."/>
            <person name="Ashton N."/>
            <person name="Barbazuk W.B."/>
            <person name="Barker E."/>
            <person name="Bennetzen J."/>
            <person name="Bezanilla M."/>
            <person name="Blankenship R."/>
            <person name="Cho S.H."/>
            <person name="Dutcher S."/>
            <person name="Estelle M."/>
            <person name="Fawcett J.A."/>
            <person name="Gundlach H."/>
            <person name="Hanada K."/>
            <person name="Heyl A."/>
            <person name="Hicks K.A."/>
            <person name="Hugh J."/>
            <person name="Lohr M."/>
            <person name="Mayer K."/>
            <person name="Melkozernov A."/>
            <person name="Murata T."/>
            <person name="Nelson D."/>
            <person name="Pils B."/>
            <person name="Prigge M."/>
            <person name="Reiss B."/>
            <person name="Renner T."/>
            <person name="Rombauts S."/>
            <person name="Rushton P."/>
            <person name="Sanderfoot A."/>
            <person name="Schween G."/>
            <person name="Shiu S.-H."/>
            <person name="Stueber K."/>
            <person name="Theodoulou F.L."/>
            <person name="Tu H."/>
            <person name="Van de Peer Y."/>
            <person name="Verrier P.J."/>
            <person name="Waters E."/>
            <person name="Wood A."/>
            <person name="Yang L."/>
            <person name="Cove D."/>
            <person name="Cuming A."/>
            <person name="Hasebe M."/>
            <person name="Lucas S."/>
            <person name="Mishler D.B."/>
            <person name="Reski R."/>
            <person name="Grigoriev I."/>
            <person name="Quatrano R.S."/>
            <person name="Boore J.L."/>
        </authorList>
    </citation>
    <scope>NUCLEOTIDE SEQUENCE [LARGE SCALE GENOMIC DNA]</scope>
    <source>
        <strain evidence="2 3">cv. Gransden 2004</strain>
    </source>
</reference>
<keyword evidence="3" id="KW-1185">Reference proteome</keyword>
<proteinExistence type="predicted"/>
<protein>
    <submittedName>
        <fullName evidence="1 2">Uncharacterized protein</fullName>
    </submittedName>
</protein>
<evidence type="ECO:0000313" key="3">
    <source>
        <dbReference type="Proteomes" id="UP000006727"/>
    </source>
</evidence>
<name>A0A2K1LB10_PHYPA</name>
<accession>A0A2K1LB10</accession>
<reference evidence="2" key="3">
    <citation type="submission" date="2020-12" db="UniProtKB">
        <authorList>
            <consortium name="EnsemblPlants"/>
        </authorList>
    </citation>
    <scope>IDENTIFICATION</scope>
</reference>
<dbReference type="Gramene" id="Pp3c1_35290V3.1">
    <property type="protein sequence ID" value="Pp3c1_35290V3.1"/>
    <property type="gene ID" value="Pp3c1_35290"/>
</dbReference>
<sequence length="132" mass="15713">MIKYLLYGPSKSKNIKYLFKYMYKGNDQATIKIIRLIDEIKQYLNARYLNIIEAIDFLLPFCTHFEKRLVKCLVVYLQIKNHKARDEIIHIAWFAYNTKNEALHNVLYINFICRYVYLDLVGGLCNEVPIVV</sequence>
<dbReference type="EnsemblPlants" id="Pp3c1_35290V3.1">
    <property type="protein sequence ID" value="Pp3c1_35290V3.1"/>
    <property type="gene ID" value="Pp3c1_35290"/>
</dbReference>
<dbReference type="InParanoid" id="A0A2K1LB10"/>
<gene>
    <name evidence="1" type="ORF">PHYPA_001632</name>
</gene>
<dbReference type="EMBL" id="ABEU02000001">
    <property type="protein sequence ID" value="PNR63207.1"/>
    <property type="molecule type" value="Genomic_DNA"/>
</dbReference>
<dbReference type="Proteomes" id="UP000006727">
    <property type="component" value="Chromosome 1"/>
</dbReference>
<evidence type="ECO:0000313" key="2">
    <source>
        <dbReference type="EnsemblPlants" id="Pp3c1_35290V3.1"/>
    </source>
</evidence>
<dbReference type="AlphaFoldDB" id="A0A2K1LB10"/>